<dbReference type="EMBL" id="UZAD01000336">
    <property type="protein sequence ID" value="VDN83566.1"/>
    <property type="molecule type" value="Genomic_DNA"/>
</dbReference>
<feature type="domain" description="Proteasome activator complex subunit 4 C-terminal" evidence="2">
    <location>
        <begin position="268"/>
        <end position="353"/>
    </location>
</feature>
<proteinExistence type="predicted"/>
<organism evidence="5">
    <name type="scientific">Brugia pahangi</name>
    <name type="common">Filarial nematode worm</name>
    <dbReference type="NCBI Taxonomy" id="6280"/>
    <lineage>
        <taxon>Eukaryota</taxon>
        <taxon>Metazoa</taxon>
        <taxon>Ecdysozoa</taxon>
        <taxon>Nematoda</taxon>
        <taxon>Chromadorea</taxon>
        <taxon>Rhabditida</taxon>
        <taxon>Spirurina</taxon>
        <taxon>Spiruromorpha</taxon>
        <taxon>Filarioidea</taxon>
        <taxon>Onchocercidae</taxon>
        <taxon>Brugia</taxon>
    </lineage>
</organism>
<dbReference type="GO" id="GO:0070628">
    <property type="term" value="F:proteasome binding"/>
    <property type="evidence" value="ECO:0007669"/>
    <property type="project" value="InterPro"/>
</dbReference>
<evidence type="ECO:0000256" key="1">
    <source>
        <dbReference type="SAM" id="MobiDB-lite"/>
    </source>
</evidence>
<dbReference type="Pfam" id="PF11919">
    <property type="entry name" value="PSME4_C"/>
    <property type="match status" value="1"/>
</dbReference>
<name>A0A0N4T2I0_BRUPA</name>
<dbReference type="Gene3D" id="1.25.10.10">
    <property type="entry name" value="Leucine-rich Repeat Variant"/>
    <property type="match status" value="1"/>
</dbReference>
<evidence type="ECO:0000313" key="4">
    <source>
        <dbReference type="Proteomes" id="UP000278627"/>
    </source>
</evidence>
<dbReference type="SUPFAM" id="SSF48371">
    <property type="entry name" value="ARM repeat"/>
    <property type="match status" value="1"/>
</dbReference>
<dbReference type="PANTHER" id="PTHR32170:SF4">
    <property type="entry name" value="DUF3437 DOMAIN-CONTAINING PROTEIN-RELATED"/>
    <property type="match status" value="1"/>
</dbReference>
<dbReference type="InterPro" id="IPR016024">
    <property type="entry name" value="ARM-type_fold"/>
</dbReference>
<reference evidence="3 4" key="2">
    <citation type="submission" date="2018-11" db="EMBL/GenBank/DDBJ databases">
        <authorList>
            <consortium name="Pathogen Informatics"/>
        </authorList>
    </citation>
    <scope>NUCLEOTIDE SEQUENCE [LARGE SCALE GENOMIC DNA]</scope>
</reference>
<keyword evidence="4" id="KW-1185">Reference proteome</keyword>
<dbReference type="InterPro" id="IPR035309">
    <property type="entry name" value="PSME4"/>
</dbReference>
<sequence length="556" mass="63969">MGDENNIPMKYRIPKLAEIIDIFDTQIKEMMKSRKIQVNKRGASPEVQSKQITSSPPPPSATVTLSENSPCIVEKFNKQIATNPNIVIVRRQLYIKTLLKFLNVYFQSCFVALSSPIISLFPLITHLADEETADNDETEVVRDADLAIGASDVLFQSWSGIYLCDELADEMLNSVEQTMNESTSWKAWVSIMKFLHVFIFSNILVCEKQKRREIVQRMIYNAIRHAQLEVRREAADCLTALIHCGFQSLTSCYIKELFKCTNHKTLSERHGAVLALSAVIRAFPFTIPALVFDMIPKYCQLGINSDSLIRNTVTETLRSFLRTHHDKMIETGEKDVIQKLLVVIQNVISPNYYMDSGLRRIVYKICRYVCERRTRHNETCKYISVVVYLTVPTVKIMGRYVKTAIRMLSFLQENFDNSNIIDFSGDIIEEYEKIKKAECDRMSLRQNMASKKILSADRVEDLLCFPVDFQENLRKTDRIYMTDDNRRLLLIREYNNMGDSKSVKLDSYQDNGCILDFKIFVNDSVNQSSTHHIHVQANCSNFAPGHLYINGIKFSL</sequence>
<evidence type="ECO:0000313" key="5">
    <source>
        <dbReference type="WBParaSite" id="BPAG_0000241001-mRNA-1"/>
    </source>
</evidence>
<dbReference type="GO" id="GO:0005829">
    <property type="term" value="C:cytosol"/>
    <property type="evidence" value="ECO:0007669"/>
    <property type="project" value="TreeGrafter"/>
</dbReference>
<dbReference type="GO" id="GO:0005634">
    <property type="term" value="C:nucleus"/>
    <property type="evidence" value="ECO:0007669"/>
    <property type="project" value="TreeGrafter"/>
</dbReference>
<dbReference type="InterPro" id="IPR021843">
    <property type="entry name" value="PSME4_C"/>
</dbReference>
<dbReference type="PANTHER" id="PTHR32170">
    <property type="entry name" value="PROTEASOME ACTIVATOR COMPLEX SUBUNIT 4"/>
    <property type="match status" value="1"/>
</dbReference>
<evidence type="ECO:0000259" key="2">
    <source>
        <dbReference type="Pfam" id="PF11919"/>
    </source>
</evidence>
<dbReference type="InterPro" id="IPR011989">
    <property type="entry name" value="ARM-like"/>
</dbReference>
<dbReference type="AlphaFoldDB" id="A0A0N4T2I0"/>
<accession>A0A0N4T2I0</accession>
<dbReference type="GO" id="GO:0016504">
    <property type="term" value="F:peptidase activator activity"/>
    <property type="evidence" value="ECO:0007669"/>
    <property type="project" value="InterPro"/>
</dbReference>
<dbReference type="Proteomes" id="UP000278627">
    <property type="component" value="Unassembled WGS sequence"/>
</dbReference>
<dbReference type="STRING" id="6280.A0A0N4T2I0"/>
<reference evidence="5" key="1">
    <citation type="submission" date="2017-02" db="UniProtKB">
        <authorList>
            <consortium name="WormBaseParasite"/>
        </authorList>
    </citation>
    <scope>IDENTIFICATION</scope>
</reference>
<gene>
    <name evidence="3" type="ORF">BPAG_LOCUS2380</name>
</gene>
<dbReference type="GO" id="GO:0010499">
    <property type="term" value="P:proteasomal ubiquitin-independent protein catabolic process"/>
    <property type="evidence" value="ECO:0007669"/>
    <property type="project" value="TreeGrafter"/>
</dbReference>
<feature type="region of interest" description="Disordered" evidence="1">
    <location>
        <begin position="38"/>
        <end position="64"/>
    </location>
</feature>
<evidence type="ECO:0000313" key="3">
    <source>
        <dbReference type="EMBL" id="VDN83566.1"/>
    </source>
</evidence>
<protein>
    <submittedName>
        <fullName evidence="5">DUF3437 domain-containing protein</fullName>
    </submittedName>
</protein>
<dbReference type="WBParaSite" id="BPAG_0000241001-mRNA-1">
    <property type="protein sequence ID" value="BPAG_0000241001-mRNA-1"/>
    <property type="gene ID" value="BPAG_0000241001"/>
</dbReference>